<evidence type="ECO:0000313" key="2">
    <source>
        <dbReference type="EMBL" id="WNH01353.1"/>
    </source>
</evidence>
<evidence type="ECO:0000313" key="3">
    <source>
        <dbReference type="Proteomes" id="UP001300348"/>
    </source>
</evidence>
<evidence type="ECO:0000313" key="1">
    <source>
        <dbReference type="EMBL" id="WNH00651.1"/>
    </source>
</evidence>
<reference evidence="1 3" key="1">
    <citation type="journal article" date="2023" name="Access Microbiol">
        <title>The genome of a steinernematid-associated Pseudomonas piscis bacterium encodes the biosynthesis of insect toxins.</title>
        <authorList>
            <person name="Awori R.M."/>
            <person name="Hendre P."/>
            <person name="Amugune N.O."/>
        </authorList>
    </citation>
    <scope>NUCLEOTIDE SEQUENCE [LARGE SCALE GENOMIC DNA]</scope>
    <source>
        <strain evidence="1 3">97</strain>
    </source>
</reference>
<dbReference type="Proteomes" id="UP001300348">
    <property type="component" value="Chromosome"/>
</dbReference>
<protein>
    <submittedName>
        <fullName evidence="1">Structural protein</fullName>
    </submittedName>
</protein>
<dbReference type="GeneID" id="88857146"/>
<dbReference type="RefSeq" id="WP_193836453.1">
    <property type="nucleotide sequence ID" value="NZ_CAWPOC010000123.1"/>
</dbReference>
<dbReference type="EMBL" id="CP133647">
    <property type="protein sequence ID" value="WNH00651.1"/>
    <property type="molecule type" value="Genomic_DNA"/>
</dbReference>
<accession>A0ABY9XDH7</accession>
<keyword evidence="3" id="KW-1185">Reference proteome</keyword>
<gene>
    <name evidence="1" type="ORF">QL112_012270</name>
    <name evidence="2" type="ORF">QL112_016275</name>
</gene>
<sequence length="131" mass="15252">MSRGIRNNNPGNIRHGDKWQGLCSRQTDKSFCQFIAPEYGIRAMLKILRNYKLKYGHNTIRQFISRWAPEIENDTESYIAYVSDMVDISRDAVIDVNNQRVMTALVKAMIQMENGKQPYPEETFKKAYSLI</sequence>
<dbReference type="EMBL" id="CP133647">
    <property type="protein sequence ID" value="WNH01353.1"/>
    <property type="molecule type" value="Genomic_DNA"/>
</dbReference>
<proteinExistence type="predicted"/>
<organism evidence="1 3">
    <name type="scientific">Xenorhabdus griffiniae</name>
    <dbReference type="NCBI Taxonomy" id="351672"/>
    <lineage>
        <taxon>Bacteria</taxon>
        <taxon>Pseudomonadati</taxon>
        <taxon>Pseudomonadota</taxon>
        <taxon>Gammaproteobacteria</taxon>
        <taxon>Enterobacterales</taxon>
        <taxon>Morganellaceae</taxon>
        <taxon>Xenorhabdus</taxon>
    </lineage>
</organism>
<name>A0ABY9XDH7_9GAMM</name>